<name>A0A6G0WI21_9STRA</name>
<feature type="compositionally biased region" description="Basic and acidic residues" evidence="1">
    <location>
        <begin position="33"/>
        <end position="46"/>
    </location>
</feature>
<protein>
    <submittedName>
        <fullName evidence="2">Uncharacterized protein</fullName>
    </submittedName>
</protein>
<evidence type="ECO:0000313" key="2">
    <source>
        <dbReference type="EMBL" id="KAF0726827.1"/>
    </source>
</evidence>
<dbReference type="EMBL" id="VJMJ01000205">
    <property type="protein sequence ID" value="KAF0726827.1"/>
    <property type="molecule type" value="Genomic_DNA"/>
</dbReference>
<sequence length="360" mass="41746">MEMAKRPRTGVNMAQRGKSLQEVRENAKRRKQEQRAREKAEKDHLQRQVTELQRQIHELLKTKVDRDKIHLTALPVRIKHAVLSNRRLIAEVQSLKDRCQQLYAVMAILSPWVYGPNIFEGTPHMTARALPSHPESRKYCHKWLCDKVYHMALAAYPEKPSPCRLQDQMITTIHLGEDNLGTSLEAIQLRSQYVVTADYRDVAAVLWDLYISSSQQHTVQIIDKVHDEMVYFSVDYGAVKSKLLNLAGVYRDDRRIVITLTTIAYDDRFPLMHDASRMHGFGWMILDDFGQGMTLCRQSCLQYTPVNNKGPLSLEEMGELMHYDLKANEPRENVITKFQDVVEDGYSMQRDVQIRAHFPL</sequence>
<evidence type="ECO:0000313" key="3">
    <source>
        <dbReference type="Proteomes" id="UP000481153"/>
    </source>
</evidence>
<dbReference type="Proteomes" id="UP000481153">
    <property type="component" value="Unassembled WGS sequence"/>
</dbReference>
<reference evidence="2 3" key="1">
    <citation type="submission" date="2019-07" db="EMBL/GenBank/DDBJ databases">
        <title>Genomics analysis of Aphanomyces spp. identifies a new class of oomycete effector associated with host adaptation.</title>
        <authorList>
            <person name="Gaulin E."/>
        </authorList>
    </citation>
    <scope>NUCLEOTIDE SEQUENCE [LARGE SCALE GENOMIC DNA]</scope>
    <source>
        <strain evidence="2 3">ATCC 201684</strain>
    </source>
</reference>
<organism evidence="2 3">
    <name type="scientific">Aphanomyces euteiches</name>
    <dbReference type="NCBI Taxonomy" id="100861"/>
    <lineage>
        <taxon>Eukaryota</taxon>
        <taxon>Sar</taxon>
        <taxon>Stramenopiles</taxon>
        <taxon>Oomycota</taxon>
        <taxon>Saprolegniomycetes</taxon>
        <taxon>Saprolegniales</taxon>
        <taxon>Verrucalvaceae</taxon>
        <taxon>Aphanomyces</taxon>
    </lineage>
</organism>
<keyword evidence="3" id="KW-1185">Reference proteome</keyword>
<accession>A0A6G0WI21</accession>
<dbReference type="AlphaFoldDB" id="A0A6G0WI21"/>
<gene>
    <name evidence="2" type="ORF">Ae201684_014970</name>
</gene>
<evidence type="ECO:0000256" key="1">
    <source>
        <dbReference type="SAM" id="MobiDB-lite"/>
    </source>
</evidence>
<proteinExistence type="predicted"/>
<feature type="region of interest" description="Disordered" evidence="1">
    <location>
        <begin position="1"/>
        <end position="48"/>
    </location>
</feature>
<comment type="caution">
    <text evidence="2">The sequence shown here is derived from an EMBL/GenBank/DDBJ whole genome shotgun (WGS) entry which is preliminary data.</text>
</comment>
<dbReference type="VEuPathDB" id="FungiDB:AeMF1_013587"/>